<evidence type="ECO:0000313" key="2">
    <source>
        <dbReference type="Proteomes" id="UP001431775"/>
    </source>
</evidence>
<organism evidence="1 2">
    <name type="scientific">Commensalibacter nepenthis</name>
    <dbReference type="NCBI Taxonomy" id="3043872"/>
    <lineage>
        <taxon>Bacteria</taxon>
        <taxon>Pseudomonadati</taxon>
        <taxon>Pseudomonadota</taxon>
        <taxon>Alphaproteobacteria</taxon>
        <taxon>Acetobacterales</taxon>
        <taxon>Acetobacteraceae</taxon>
    </lineage>
</organism>
<evidence type="ECO:0000313" key="1">
    <source>
        <dbReference type="EMBL" id="MDI2113396.1"/>
    </source>
</evidence>
<dbReference type="RefSeq" id="WP_281463002.1">
    <property type="nucleotide sequence ID" value="NZ_JASBAN010000001.1"/>
</dbReference>
<comment type="caution">
    <text evidence="1">The sequence shown here is derived from an EMBL/GenBank/DDBJ whole genome shotgun (WGS) entry which is preliminary data.</text>
</comment>
<dbReference type="Gene3D" id="2.60.120.370">
    <property type="entry name" value="YhcH/YjgK/YiaL"/>
    <property type="match status" value="1"/>
</dbReference>
<reference evidence="1" key="1">
    <citation type="submission" date="2023-05" db="EMBL/GenBank/DDBJ databases">
        <title>Whole genome sequence of Commensalibacter sp.</title>
        <authorList>
            <person name="Charoenyingcharoen P."/>
            <person name="Yukphan P."/>
        </authorList>
    </citation>
    <scope>NUCLEOTIDE SEQUENCE</scope>
    <source>
        <strain evidence="1">TBRC 10068</strain>
    </source>
</reference>
<gene>
    <name evidence="1" type="ORF">QJV33_08940</name>
</gene>
<keyword evidence="2" id="KW-1185">Reference proteome</keyword>
<accession>A0ABT6Q909</accession>
<dbReference type="PANTHER" id="PTHR34986">
    <property type="entry name" value="EVOLVED BETA-GALACTOSIDASE SUBUNIT BETA"/>
    <property type="match status" value="1"/>
</dbReference>
<dbReference type="Proteomes" id="UP001431775">
    <property type="component" value="Unassembled WGS sequence"/>
</dbReference>
<dbReference type="EMBL" id="JASBAN010000001">
    <property type="protein sequence ID" value="MDI2113396.1"/>
    <property type="molecule type" value="Genomic_DNA"/>
</dbReference>
<dbReference type="NCBIfam" id="TIGR00022">
    <property type="entry name" value="YhcH/YjgK/YiaL family protein"/>
    <property type="match status" value="1"/>
</dbReference>
<dbReference type="InterPro" id="IPR004375">
    <property type="entry name" value="NanQ/TabA/YiaL"/>
</dbReference>
<protein>
    <submittedName>
        <fullName evidence="1">YhcH/YjgK/YiaL family protein</fullName>
    </submittedName>
</protein>
<sequence length="154" mass="17649">MILGHIHHKTPFLFPTIIQKGLDFLSNLDPQQIKLGKVEIDGDKLFAEIVDTVTHLKEESKPESHQKYIDIHYLISGTEYIGVSIDTKNNPIYRPFASGKDIQFYESVEHENFIKLFPGSFVILFPLDIHRPCCCLQEPVSIRKVIVKIAMSEI</sequence>
<dbReference type="InterPro" id="IPR037012">
    <property type="entry name" value="NanQ/TabA/YiaL_sf"/>
</dbReference>
<proteinExistence type="predicted"/>
<dbReference type="SUPFAM" id="SSF51197">
    <property type="entry name" value="Clavaminate synthase-like"/>
    <property type="match status" value="1"/>
</dbReference>
<name>A0ABT6Q909_9PROT</name>
<dbReference type="Pfam" id="PF04074">
    <property type="entry name" value="DUF386"/>
    <property type="match status" value="1"/>
</dbReference>
<dbReference type="PANTHER" id="PTHR34986:SF1">
    <property type="entry name" value="PROTEIN YIAL"/>
    <property type="match status" value="1"/>
</dbReference>